<evidence type="ECO:0000313" key="2">
    <source>
        <dbReference type="Proteomes" id="UP000823399"/>
    </source>
</evidence>
<reference evidence="1" key="1">
    <citation type="journal article" date="2020" name="New Phytol.">
        <title>Comparative genomics reveals dynamic genome evolution in host specialist ectomycorrhizal fungi.</title>
        <authorList>
            <person name="Lofgren L.A."/>
            <person name="Nguyen N.H."/>
            <person name="Vilgalys R."/>
            <person name="Ruytinx J."/>
            <person name="Liao H.L."/>
            <person name="Branco S."/>
            <person name="Kuo A."/>
            <person name="LaButti K."/>
            <person name="Lipzen A."/>
            <person name="Andreopoulos W."/>
            <person name="Pangilinan J."/>
            <person name="Riley R."/>
            <person name="Hundley H."/>
            <person name="Na H."/>
            <person name="Barry K."/>
            <person name="Grigoriev I.V."/>
            <person name="Stajich J.E."/>
            <person name="Kennedy P.G."/>
        </authorList>
    </citation>
    <scope>NUCLEOTIDE SEQUENCE</scope>
    <source>
        <strain evidence="1">FC423</strain>
    </source>
</reference>
<keyword evidence="2" id="KW-1185">Reference proteome</keyword>
<dbReference type="AlphaFoldDB" id="A0A9P7EY23"/>
<proteinExistence type="predicted"/>
<sequence length="361" mass="39857">MAALIILSPSGRFITEPSNSGHNYQILPRSAILFARTPSCPQSPGCPSSNTSIHALKLKKRLSSALSSFKDFVAQRKRPRVSLAPAEQPVAIGAPNALSACHANETLGGEASVSPLSSLLEEPVSLHNPSQDFVGVLRDHSFEEEGGGGGGGRDNKMEDMSLAQWRPRCQNRRLLQRFRDVLPQPPPTIPAEVQDRPGVSARSVFHTPPNVFGLVCQYFCAMPPSHDPEEYMTIADLSFIPEAPQEPYASNNHSLYHLYPNRSSFQLGEWYWNQGLQKSQADYTKLLDIIGTSSFSASDVTSTRWKNINSTLGVNEYDEGDGDEWQDKDAGYWSPLRYLFPAPPKNQGPGRTKPHICIIIR</sequence>
<organism evidence="1 2">
    <name type="scientific">Suillus discolor</name>
    <dbReference type="NCBI Taxonomy" id="1912936"/>
    <lineage>
        <taxon>Eukaryota</taxon>
        <taxon>Fungi</taxon>
        <taxon>Dikarya</taxon>
        <taxon>Basidiomycota</taxon>
        <taxon>Agaricomycotina</taxon>
        <taxon>Agaricomycetes</taxon>
        <taxon>Agaricomycetidae</taxon>
        <taxon>Boletales</taxon>
        <taxon>Suillineae</taxon>
        <taxon>Suillaceae</taxon>
        <taxon>Suillus</taxon>
    </lineage>
</organism>
<dbReference type="Proteomes" id="UP000823399">
    <property type="component" value="Unassembled WGS sequence"/>
</dbReference>
<dbReference type="EMBL" id="JABBWM010000065">
    <property type="protein sequence ID" value="KAG2097512.1"/>
    <property type="molecule type" value="Genomic_DNA"/>
</dbReference>
<name>A0A9P7EY23_9AGAM</name>
<dbReference type="GeneID" id="64704318"/>
<accession>A0A9P7EY23</accession>
<comment type="caution">
    <text evidence="1">The sequence shown here is derived from an EMBL/GenBank/DDBJ whole genome shotgun (WGS) entry which is preliminary data.</text>
</comment>
<gene>
    <name evidence="1" type="ORF">F5147DRAFT_777960</name>
</gene>
<evidence type="ECO:0000313" key="1">
    <source>
        <dbReference type="EMBL" id="KAG2097512.1"/>
    </source>
</evidence>
<dbReference type="OrthoDB" id="3208495at2759"/>
<dbReference type="RefSeq" id="XP_041288546.1">
    <property type="nucleotide sequence ID" value="XM_041442059.1"/>
</dbReference>
<protein>
    <submittedName>
        <fullName evidence="1">Uncharacterized protein</fullName>
    </submittedName>
</protein>